<dbReference type="Pfam" id="PF00884">
    <property type="entry name" value="Sulfatase"/>
    <property type="match status" value="1"/>
</dbReference>
<evidence type="ECO:0000259" key="5">
    <source>
        <dbReference type="Pfam" id="PF12411"/>
    </source>
</evidence>
<protein>
    <submittedName>
        <fullName evidence="6">Choline-sulfatase</fullName>
        <ecNumber evidence="6">3.1.6.6</ecNumber>
    </submittedName>
</protein>
<dbReference type="GO" id="GO:0047753">
    <property type="term" value="F:choline-sulfatase activity"/>
    <property type="evidence" value="ECO:0007669"/>
    <property type="project" value="UniProtKB-EC"/>
</dbReference>
<evidence type="ECO:0000256" key="1">
    <source>
        <dbReference type="ARBA" id="ARBA00008779"/>
    </source>
</evidence>
<comment type="caution">
    <text evidence="6">The sequence shown here is derived from an EMBL/GenBank/DDBJ whole genome shotgun (WGS) entry which is preliminary data.</text>
</comment>
<dbReference type="InterPro" id="IPR017850">
    <property type="entry name" value="Alkaline_phosphatase_core_sf"/>
</dbReference>
<dbReference type="InterPro" id="IPR024607">
    <property type="entry name" value="Sulfatase_CS"/>
</dbReference>
<dbReference type="PROSITE" id="PS00149">
    <property type="entry name" value="SULFATASE_2"/>
    <property type="match status" value="1"/>
</dbReference>
<dbReference type="InterPro" id="IPR017785">
    <property type="entry name" value="Choline-sulfatase"/>
</dbReference>
<dbReference type="EC" id="3.1.6.6" evidence="6"/>
<keyword evidence="7" id="KW-1185">Reference proteome</keyword>
<dbReference type="RefSeq" id="WP_418160001.1">
    <property type="nucleotide sequence ID" value="NZ_JBBLZC010000012.1"/>
</dbReference>
<dbReference type="InterPro" id="IPR025863">
    <property type="entry name" value="Choline_sulf_C_dom"/>
</dbReference>
<dbReference type="InterPro" id="IPR000917">
    <property type="entry name" value="Sulfatase_N"/>
</dbReference>
<dbReference type="CDD" id="cd16032">
    <property type="entry name" value="choline-sulfatase"/>
    <property type="match status" value="1"/>
</dbReference>
<keyword evidence="3 6" id="KW-0378">Hydrolase</keyword>
<evidence type="ECO:0000256" key="3">
    <source>
        <dbReference type="ARBA" id="ARBA00022801"/>
    </source>
</evidence>
<accession>A0ABU8XTA4</accession>
<comment type="similarity">
    <text evidence="1">Belongs to the sulfatase family.</text>
</comment>
<reference evidence="6 7" key="1">
    <citation type="submission" date="2024-01" db="EMBL/GenBank/DDBJ databases">
        <title>Multi-omics insights into the function and evolution of sodium benzoate biodegradation pathways in Benzoatithermus flavus gen. nov., sp. nov. from hot spring.</title>
        <authorList>
            <person name="Hu C.-J."/>
            <person name="Li W.-J."/>
        </authorList>
    </citation>
    <scope>NUCLEOTIDE SEQUENCE [LARGE SCALE GENOMIC DNA]</scope>
    <source>
        <strain evidence="6 7">SYSU G07066</strain>
    </source>
</reference>
<dbReference type="Pfam" id="PF12411">
    <property type="entry name" value="Choline_sulf_C"/>
    <property type="match status" value="1"/>
</dbReference>
<evidence type="ECO:0000256" key="2">
    <source>
        <dbReference type="ARBA" id="ARBA00022723"/>
    </source>
</evidence>
<name>A0ABU8XTA4_9PROT</name>
<gene>
    <name evidence="6" type="primary">betC</name>
    <name evidence="6" type="ORF">U1T56_13395</name>
</gene>
<dbReference type="EMBL" id="JBBLZC010000012">
    <property type="protein sequence ID" value="MEK0084154.1"/>
    <property type="molecule type" value="Genomic_DNA"/>
</dbReference>
<dbReference type="SUPFAM" id="SSF53649">
    <property type="entry name" value="Alkaline phosphatase-like"/>
    <property type="match status" value="1"/>
</dbReference>
<dbReference type="Gene3D" id="3.40.720.10">
    <property type="entry name" value="Alkaline Phosphatase, subunit A"/>
    <property type="match status" value="1"/>
</dbReference>
<keyword evidence="2" id="KW-0479">Metal-binding</keyword>
<sequence>MRQQPDIVMIMADQLTALALRAYGHPIVRSPHIDRLAAEGVVFENAYCNFPLCAPSRAALMSGRLATRIGAFDNAAEFAASIPTFAHGLRALGYRTCLSGKMHFVGPDQLHGFEERLTTDIYPADFGWTPHWDAPEERIDWWYHNMMSVKQAGIAEATNQLDFDDEVGFQAERWLSERAREGEGRRPFFLCVSFTHPHDPYAIREEYWNRYRESEIDLPRVPPLPWETMDPHSRRLTQVSDMGAVTITEEDVRRARHAYYGEISYVDDHVGRLMAALRRFGLARDTIVLFTADHGEMLGERGLWYKMHFFEWALRVPLIVTAPGRFAPSRVASPVSLVDVMPTLLDLGGGTPDPVLAGDGASLVPWLEGRPVADRPVLAEYTAEGALAPILMVRDGKLKLIWSEADPPLLFDLARDPHELTNLAVDPAHADELARLTALVHRHWEPKALHEQVLQSQRTRRFAWSAVMTGQYTSWDYQPHTDASRQYMRNHLDLNEVEAGRRFPPPRP</sequence>
<proteinExistence type="inferred from homology"/>
<evidence type="ECO:0000313" key="6">
    <source>
        <dbReference type="EMBL" id="MEK0084154.1"/>
    </source>
</evidence>
<organism evidence="6 7">
    <name type="scientific">Benzoatithermus flavus</name>
    <dbReference type="NCBI Taxonomy" id="3108223"/>
    <lineage>
        <taxon>Bacteria</taxon>
        <taxon>Pseudomonadati</taxon>
        <taxon>Pseudomonadota</taxon>
        <taxon>Alphaproteobacteria</taxon>
        <taxon>Geminicoccales</taxon>
        <taxon>Geminicoccaceae</taxon>
        <taxon>Benzoatithermus</taxon>
    </lineage>
</organism>
<dbReference type="PANTHER" id="PTHR45953:SF1">
    <property type="entry name" value="IDURONATE 2-SULFATASE"/>
    <property type="match status" value="1"/>
</dbReference>
<dbReference type="NCBIfam" id="TIGR03417">
    <property type="entry name" value="chol_sulfatase"/>
    <property type="match status" value="1"/>
</dbReference>
<feature type="domain" description="Choline sulfatase enzyme C-terminal" evidence="5">
    <location>
        <begin position="451"/>
        <end position="503"/>
    </location>
</feature>
<dbReference type="PANTHER" id="PTHR45953">
    <property type="entry name" value="IDURONATE 2-SULFATASE"/>
    <property type="match status" value="1"/>
</dbReference>
<feature type="domain" description="Sulfatase N-terminal" evidence="4">
    <location>
        <begin position="5"/>
        <end position="349"/>
    </location>
</feature>
<dbReference type="Proteomes" id="UP001375743">
    <property type="component" value="Unassembled WGS sequence"/>
</dbReference>
<evidence type="ECO:0000259" key="4">
    <source>
        <dbReference type="Pfam" id="PF00884"/>
    </source>
</evidence>
<evidence type="ECO:0000313" key="7">
    <source>
        <dbReference type="Proteomes" id="UP001375743"/>
    </source>
</evidence>